<keyword evidence="1" id="KW-0812">Transmembrane</keyword>
<name>A0A521ADH6_9EURY</name>
<keyword evidence="1" id="KW-1133">Transmembrane helix</keyword>
<dbReference type="EMBL" id="FXTD01000001">
    <property type="protein sequence ID" value="SMO32867.1"/>
    <property type="molecule type" value="Genomic_DNA"/>
</dbReference>
<feature type="transmembrane region" description="Helical" evidence="1">
    <location>
        <begin position="21"/>
        <end position="43"/>
    </location>
</feature>
<dbReference type="AlphaFoldDB" id="A0A521ADH6"/>
<keyword evidence="1" id="KW-0472">Membrane</keyword>
<organism evidence="2 3">
    <name type="scientific">Halorubrum cibi</name>
    <dbReference type="NCBI Taxonomy" id="413815"/>
    <lineage>
        <taxon>Archaea</taxon>
        <taxon>Methanobacteriati</taxon>
        <taxon>Methanobacteriota</taxon>
        <taxon>Stenosarchaea group</taxon>
        <taxon>Halobacteria</taxon>
        <taxon>Halobacteriales</taxon>
        <taxon>Haloferacaceae</taxon>
        <taxon>Halorubrum</taxon>
    </lineage>
</organism>
<evidence type="ECO:0000256" key="1">
    <source>
        <dbReference type="SAM" id="Phobius"/>
    </source>
</evidence>
<accession>A0A521ADH6</accession>
<dbReference type="OrthoDB" id="187492at2157"/>
<proteinExistence type="predicted"/>
<evidence type="ECO:0000313" key="2">
    <source>
        <dbReference type="EMBL" id="SMO32867.1"/>
    </source>
</evidence>
<gene>
    <name evidence="2" type="ORF">SAMN06264867_10177</name>
</gene>
<feature type="transmembrane region" description="Helical" evidence="1">
    <location>
        <begin position="92"/>
        <end position="110"/>
    </location>
</feature>
<keyword evidence="3" id="KW-1185">Reference proteome</keyword>
<evidence type="ECO:0000313" key="3">
    <source>
        <dbReference type="Proteomes" id="UP000319712"/>
    </source>
</evidence>
<dbReference type="Proteomes" id="UP000319712">
    <property type="component" value="Unassembled WGS sequence"/>
</dbReference>
<reference evidence="2 3" key="1">
    <citation type="submission" date="2017-05" db="EMBL/GenBank/DDBJ databases">
        <authorList>
            <person name="Varghese N."/>
            <person name="Submissions S."/>
        </authorList>
    </citation>
    <scope>NUCLEOTIDE SEQUENCE [LARGE SCALE GENOMIC DNA]</scope>
    <source>
        <strain evidence="2 3">DSM 19504</strain>
    </source>
</reference>
<dbReference type="RefSeq" id="WP_142985034.1">
    <property type="nucleotide sequence ID" value="NZ_FXTD01000001.1"/>
</dbReference>
<protein>
    <submittedName>
        <fullName evidence="2">Uncharacterized protein</fullName>
    </submittedName>
</protein>
<sequence>MSRSDRSRRPRNRRGELVDPVPFLVSAGLAFMLAFSIGPIYGLAYGAPLGASLALSGLAFAGTAVVAYVQFIRNAPPVDAGPLPIAPRVERLLYAGIALGVVLAGLTVPLF</sequence>
<feature type="transmembrane region" description="Helical" evidence="1">
    <location>
        <begin position="49"/>
        <end position="71"/>
    </location>
</feature>